<reference evidence="2" key="2">
    <citation type="submission" date="2024-01" db="EMBL/GenBank/DDBJ databases">
        <title>Comparative genomics of Cryptococcus and Kwoniella reveals pathogenesis evolution and contrasting modes of karyotype evolution via chromosome fusion or intercentromeric recombination.</title>
        <authorList>
            <person name="Coelho M.A."/>
            <person name="David-Palma M."/>
            <person name="Shea T."/>
            <person name="Bowers K."/>
            <person name="McGinley-Smith S."/>
            <person name="Mohammad A.W."/>
            <person name="Gnirke A."/>
            <person name="Yurkov A.M."/>
            <person name="Nowrousian M."/>
            <person name="Sun S."/>
            <person name="Cuomo C.A."/>
            <person name="Heitman J."/>
        </authorList>
    </citation>
    <scope>NUCLEOTIDE SEQUENCE</scope>
    <source>
        <strain evidence="2">CBS 12478</strain>
    </source>
</reference>
<feature type="compositionally biased region" description="Polar residues" evidence="1">
    <location>
        <begin position="350"/>
        <end position="369"/>
    </location>
</feature>
<dbReference type="AlphaFoldDB" id="A0AAJ8LHX5"/>
<keyword evidence="3" id="KW-1185">Reference proteome</keyword>
<accession>A0AAJ8LHX5</accession>
<evidence type="ECO:0000313" key="3">
    <source>
        <dbReference type="Proteomes" id="UP000322225"/>
    </source>
</evidence>
<feature type="compositionally biased region" description="Polar residues" evidence="1">
    <location>
        <begin position="382"/>
        <end position="391"/>
    </location>
</feature>
<organism evidence="2 3">
    <name type="scientific">Kwoniella shandongensis</name>
    <dbReference type="NCBI Taxonomy" id="1734106"/>
    <lineage>
        <taxon>Eukaryota</taxon>
        <taxon>Fungi</taxon>
        <taxon>Dikarya</taxon>
        <taxon>Basidiomycota</taxon>
        <taxon>Agaricomycotina</taxon>
        <taxon>Tremellomycetes</taxon>
        <taxon>Tremellales</taxon>
        <taxon>Cryptococcaceae</taxon>
        <taxon>Kwoniella</taxon>
    </lineage>
</organism>
<reference evidence="2" key="1">
    <citation type="submission" date="2017-08" db="EMBL/GenBank/DDBJ databases">
        <authorList>
            <person name="Cuomo C."/>
            <person name="Billmyre B."/>
            <person name="Heitman J."/>
        </authorList>
    </citation>
    <scope>NUCLEOTIDE SEQUENCE</scope>
    <source>
        <strain evidence="2">CBS 12478</strain>
    </source>
</reference>
<dbReference type="Proteomes" id="UP000322225">
    <property type="component" value="Chromosome 4"/>
</dbReference>
<feature type="compositionally biased region" description="Polar residues" evidence="1">
    <location>
        <begin position="484"/>
        <end position="499"/>
    </location>
</feature>
<protein>
    <submittedName>
        <fullName evidence="2">Uncharacterized protein</fullName>
    </submittedName>
</protein>
<dbReference type="KEGG" id="ksn:43591146"/>
<proteinExistence type="predicted"/>
<feature type="region of interest" description="Disordered" evidence="1">
    <location>
        <begin position="234"/>
        <end position="256"/>
    </location>
</feature>
<evidence type="ECO:0000256" key="1">
    <source>
        <dbReference type="SAM" id="MobiDB-lite"/>
    </source>
</evidence>
<dbReference type="EMBL" id="CP144054">
    <property type="protein sequence ID" value="WWD18082.1"/>
    <property type="molecule type" value="Genomic_DNA"/>
</dbReference>
<feature type="region of interest" description="Disordered" evidence="1">
    <location>
        <begin position="350"/>
        <end position="392"/>
    </location>
</feature>
<sequence>MTVTDNHSPLPIPLSPPHKFLEALIKHLKRSPESPSRLTLPPIMGVLEESDMDCSINEGSFDTSKGEGGGSETMSTGCGLGLSDMTEAEEYGMTGLGVGKLWTLEEVEELDDNPNGNAFVSSIPPYSPELTCDESLPPINPFSPPPPSPRLAHLLSPTLPDSPTFPFHDKDVDMSSFSPDTEVDQENDENIDPHSQAFIQSDDIHDHMDNVKVTEFDHTNEEEEVNLPISLDVEASSPTSPRLSIPNTGRTQRRRRRTLSDLEQYRKFAMTKSAYKLQHELEVAEEKRRQMERLQEMQRGLWISTRRKMQRSLTMDVDNGQPMMRAQSFPPCKSKPSADQDLASELLRANSSSQATMSQRDDLFSSTWSPEEEEYEHLEYASSGQDPTSPVSPILDTPRVRMNFPSAIGVFGQATEKQNHGLGLLGLREVAEVLGECEGGCGNLGGTCQLDDEARSAKAQNYPSTIGNNISRPFDISSRDEATSSHTVARSQTRPQARDQNYLRRGGIDLGDATAASIDENAMFVGFGIDWTLDRLDPKIVKPLLGLGLTSTSSLSLGSSIENDHEAVQALHINGVKSSDSTPVLSSSPDGASKGAALSILLTPPTPVIPITPQMACPPTSEISSLLTDSTMEVSYWRPRYVTKLARNTRRRRISSPNLTHTQSTRRDTERNDSTSSRTCRKNAVGRGTRSAPPSPKRTIMKLARREEREMSEWLDVDTE</sequence>
<feature type="region of interest" description="Disordered" evidence="1">
    <location>
        <begin position="649"/>
        <end position="720"/>
    </location>
</feature>
<name>A0AAJ8LHX5_9TREE</name>
<dbReference type="RefSeq" id="XP_031858760.2">
    <property type="nucleotide sequence ID" value="XM_032006979.2"/>
</dbReference>
<dbReference type="GeneID" id="43591146"/>
<feature type="compositionally biased region" description="Polar residues" evidence="1">
    <location>
        <begin position="236"/>
        <end position="247"/>
    </location>
</feature>
<feature type="compositionally biased region" description="Polar residues" evidence="1">
    <location>
        <begin position="462"/>
        <end position="471"/>
    </location>
</feature>
<feature type="region of interest" description="Disordered" evidence="1">
    <location>
        <begin position="462"/>
        <end position="504"/>
    </location>
</feature>
<gene>
    <name evidence="2" type="ORF">CI109_102530</name>
</gene>
<evidence type="ECO:0000313" key="2">
    <source>
        <dbReference type="EMBL" id="WWD18082.1"/>
    </source>
</evidence>